<evidence type="ECO:0000256" key="1">
    <source>
        <dbReference type="SAM" id="MobiDB-lite"/>
    </source>
</evidence>
<accession>A0A5B7FMC2</accession>
<proteinExistence type="predicted"/>
<organism evidence="2 3">
    <name type="scientific">Portunus trituberculatus</name>
    <name type="common">Swimming crab</name>
    <name type="synonym">Neptunus trituberculatus</name>
    <dbReference type="NCBI Taxonomy" id="210409"/>
    <lineage>
        <taxon>Eukaryota</taxon>
        <taxon>Metazoa</taxon>
        <taxon>Ecdysozoa</taxon>
        <taxon>Arthropoda</taxon>
        <taxon>Crustacea</taxon>
        <taxon>Multicrustacea</taxon>
        <taxon>Malacostraca</taxon>
        <taxon>Eumalacostraca</taxon>
        <taxon>Eucarida</taxon>
        <taxon>Decapoda</taxon>
        <taxon>Pleocyemata</taxon>
        <taxon>Brachyura</taxon>
        <taxon>Eubrachyura</taxon>
        <taxon>Portunoidea</taxon>
        <taxon>Portunidae</taxon>
        <taxon>Portuninae</taxon>
        <taxon>Portunus</taxon>
    </lineage>
</organism>
<name>A0A5B7FMC2_PORTR</name>
<dbReference type="EMBL" id="VSRR010007168">
    <property type="protein sequence ID" value="MPC46359.1"/>
    <property type="molecule type" value="Genomic_DNA"/>
</dbReference>
<sequence>MALQARKQFGRQADKQEEKGIRNRANTEERTSVPVLPNSSLQPFCSVSDGLPRSLRPWSVYSSLPPRPSSFPSNFPGLRNCSDVAVSFSEVPPDKGGKIGLLSQISLPLSLNFPLPRPSCPLLRDRPGKRVHGFTGRKEDEDEIVDEMVENRMRRDEIGR</sequence>
<dbReference type="AlphaFoldDB" id="A0A5B7FMC2"/>
<evidence type="ECO:0000313" key="3">
    <source>
        <dbReference type="Proteomes" id="UP000324222"/>
    </source>
</evidence>
<feature type="region of interest" description="Disordered" evidence="1">
    <location>
        <begin position="1"/>
        <end position="43"/>
    </location>
</feature>
<gene>
    <name evidence="2" type="ORF">E2C01_040077</name>
</gene>
<protein>
    <submittedName>
        <fullName evidence="2">Uncharacterized protein</fullName>
    </submittedName>
</protein>
<keyword evidence="3" id="KW-1185">Reference proteome</keyword>
<feature type="compositionally biased region" description="Basic and acidic residues" evidence="1">
    <location>
        <begin position="12"/>
        <end position="31"/>
    </location>
</feature>
<comment type="caution">
    <text evidence="2">The sequence shown here is derived from an EMBL/GenBank/DDBJ whole genome shotgun (WGS) entry which is preliminary data.</text>
</comment>
<dbReference type="Proteomes" id="UP000324222">
    <property type="component" value="Unassembled WGS sequence"/>
</dbReference>
<evidence type="ECO:0000313" key="2">
    <source>
        <dbReference type="EMBL" id="MPC46359.1"/>
    </source>
</evidence>
<reference evidence="2 3" key="1">
    <citation type="submission" date="2019-05" db="EMBL/GenBank/DDBJ databases">
        <title>Another draft genome of Portunus trituberculatus and its Hox gene families provides insights of decapod evolution.</title>
        <authorList>
            <person name="Jeong J.-H."/>
            <person name="Song I."/>
            <person name="Kim S."/>
            <person name="Choi T."/>
            <person name="Kim D."/>
            <person name="Ryu S."/>
            <person name="Kim W."/>
        </authorList>
    </citation>
    <scope>NUCLEOTIDE SEQUENCE [LARGE SCALE GENOMIC DNA]</scope>
    <source>
        <tissue evidence="2">Muscle</tissue>
    </source>
</reference>